<evidence type="ECO:0000313" key="2">
    <source>
        <dbReference type="Proteomes" id="UP001240697"/>
    </source>
</evidence>
<sequence length="88" mass="9413">MNAVFTPNLDCLKGVAMNAVFTPNLDKLRNIVQSFGPHSFTAAQAATEYEGSAASSESTKTFDELLQRHEVVLGIQPVTGSPGVWKAC</sequence>
<dbReference type="EMBL" id="CP125947">
    <property type="protein sequence ID" value="WHS65809.1"/>
    <property type="molecule type" value="Genomic_DNA"/>
</dbReference>
<protein>
    <submittedName>
        <fullName evidence="1">Uncharacterized protein</fullName>
    </submittedName>
</protein>
<evidence type="ECO:0000313" key="1">
    <source>
        <dbReference type="EMBL" id="WHS65809.1"/>
    </source>
</evidence>
<dbReference type="RefSeq" id="WP_283486914.1">
    <property type="nucleotide sequence ID" value="NZ_CP125947.1"/>
</dbReference>
<reference evidence="1 2" key="1">
    <citation type="submission" date="2023-05" db="EMBL/GenBank/DDBJ databases">
        <authorList>
            <person name="Yin Y."/>
            <person name="Lu Z."/>
        </authorList>
    </citation>
    <scope>NUCLEOTIDE SEQUENCE [LARGE SCALE GENOMIC DNA]</scope>
    <source>
        <strain evidence="1 2">ZM22</strain>
    </source>
</reference>
<name>A0ABY8SV99_9BURK</name>
<accession>A0ABY8SV99</accession>
<gene>
    <name evidence="1" type="ORF">QMY55_01210</name>
</gene>
<organism evidence="1 2">
    <name type="scientific">Comamonas resistens</name>
    <dbReference type="NCBI Taxonomy" id="3046670"/>
    <lineage>
        <taxon>Bacteria</taxon>
        <taxon>Pseudomonadati</taxon>
        <taxon>Pseudomonadota</taxon>
        <taxon>Betaproteobacteria</taxon>
        <taxon>Burkholderiales</taxon>
        <taxon>Comamonadaceae</taxon>
        <taxon>Comamonas</taxon>
    </lineage>
</organism>
<keyword evidence="2" id="KW-1185">Reference proteome</keyword>
<dbReference type="Proteomes" id="UP001240697">
    <property type="component" value="Chromosome"/>
</dbReference>
<proteinExistence type="predicted"/>